<accession>A0A9D2AZ09</accession>
<reference evidence="1" key="1">
    <citation type="journal article" date="2021" name="PeerJ">
        <title>Extensive microbial diversity within the chicken gut microbiome revealed by metagenomics and culture.</title>
        <authorList>
            <person name="Gilroy R."/>
            <person name="Ravi A."/>
            <person name="Getino M."/>
            <person name="Pursley I."/>
            <person name="Horton D.L."/>
            <person name="Alikhan N.F."/>
            <person name="Baker D."/>
            <person name="Gharbi K."/>
            <person name="Hall N."/>
            <person name="Watson M."/>
            <person name="Adriaenssens E.M."/>
            <person name="Foster-Nyarko E."/>
            <person name="Jarju S."/>
            <person name="Secka A."/>
            <person name="Antonio M."/>
            <person name="Oren A."/>
            <person name="Chaudhuri R.R."/>
            <person name="La Ragione R."/>
            <person name="Hildebrand F."/>
            <person name="Pallen M.J."/>
        </authorList>
    </citation>
    <scope>NUCLEOTIDE SEQUENCE</scope>
    <source>
        <strain evidence="1">1719</strain>
    </source>
</reference>
<sequence>MNRKITYSFRSLSEVSLFIERPNDWSDFAHFHPKSPIERISFAQGMVESQFYDHFLFQMEAISARIHQEVKVDYTLHKECFILLMVLDGVILFQDPSSEDLIELSAGDCIGVYGESLKSICQLPPGNCGLCYIIPKNNWSIDNIHLFPIFNEFWREMRRQYKPFDALPICLINEQMEVAIKKIFFQRWSPKDILKAEPTKDISELFFCFHDVVTRKLMQRS</sequence>
<protein>
    <submittedName>
        <fullName evidence="1">Uncharacterized protein</fullName>
    </submittedName>
</protein>
<evidence type="ECO:0000313" key="1">
    <source>
        <dbReference type="EMBL" id="HIX54414.1"/>
    </source>
</evidence>
<organism evidence="1 2">
    <name type="scientific">Candidatus Sphingobacterium stercoripullorum</name>
    <dbReference type="NCBI Taxonomy" id="2838759"/>
    <lineage>
        <taxon>Bacteria</taxon>
        <taxon>Pseudomonadati</taxon>
        <taxon>Bacteroidota</taxon>
        <taxon>Sphingobacteriia</taxon>
        <taxon>Sphingobacteriales</taxon>
        <taxon>Sphingobacteriaceae</taxon>
        <taxon>Sphingobacterium</taxon>
    </lineage>
</organism>
<evidence type="ECO:0000313" key="2">
    <source>
        <dbReference type="Proteomes" id="UP000824156"/>
    </source>
</evidence>
<comment type="caution">
    <text evidence="1">The sequence shown here is derived from an EMBL/GenBank/DDBJ whole genome shotgun (WGS) entry which is preliminary data.</text>
</comment>
<name>A0A9D2AZ09_9SPHI</name>
<gene>
    <name evidence="1" type="ORF">H9853_05260</name>
</gene>
<reference evidence="1" key="2">
    <citation type="submission" date="2021-04" db="EMBL/GenBank/DDBJ databases">
        <authorList>
            <person name="Gilroy R."/>
        </authorList>
    </citation>
    <scope>NUCLEOTIDE SEQUENCE</scope>
    <source>
        <strain evidence="1">1719</strain>
    </source>
</reference>
<dbReference type="Proteomes" id="UP000824156">
    <property type="component" value="Unassembled WGS sequence"/>
</dbReference>
<dbReference type="EMBL" id="DXEZ01000146">
    <property type="protein sequence ID" value="HIX54414.1"/>
    <property type="molecule type" value="Genomic_DNA"/>
</dbReference>
<dbReference type="AlphaFoldDB" id="A0A9D2AZ09"/>
<proteinExistence type="predicted"/>